<evidence type="ECO:0000313" key="1">
    <source>
        <dbReference type="EMBL" id="WRW34714.1"/>
    </source>
</evidence>
<name>A0AAX4J751_9CAUD</name>
<reference evidence="1" key="1">
    <citation type="submission" date="2023-12" db="EMBL/GenBank/DDBJ databases">
        <title>Isolation and Characterisation of Novel Lytic Bacteriophages for therapeutic applications in Prosthetic Joint Infections.</title>
        <authorList>
            <person name="Burton N."/>
            <person name="Melo L.D.R."/>
            <person name="Pearce B."/>
            <person name="Tadesse M.D."/>
            <person name="Vryonis E."/>
            <person name="Sagona A."/>
        </authorList>
    </citation>
    <scope>NUCLEOTIDE SEQUENCE</scope>
</reference>
<dbReference type="EMBL" id="PP034390">
    <property type="protein sequence ID" value="WRW34714.1"/>
    <property type="molecule type" value="Genomic_DNA"/>
</dbReference>
<proteinExistence type="predicted"/>
<gene>
    <name evidence="1" type="ORF">CF5_0035</name>
</gene>
<accession>A0AAX4J751</accession>
<protein>
    <submittedName>
        <fullName evidence="1">Major tail protein</fullName>
    </submittedName>
</protein>
<dbReference type="Proteomes" id="UP001432109">
    <property type="component" value="Segment"/>
</dbReference>
<sequence>MLKKLNVYNSEGSIVKTSDEVSGNSVKVIIDNLKPATSYNAGDFKVTWVIDGKESEKVNVPGFKTIESTHPEEGTVAQPVIVNTLAMDNDSYTISDQAPSDTNKLWFKPTN</sequence>
<organism evidence="1 2">
    <name type="scientific">Staphylococcus phage CF5</name>
    <dbReference type="NCBI Taxonomy" id="3113739"/>
    <lineage>
        <taxon>Viruses</taxon>
        <taxon>Duplodnaviria</taxon>
        <taxon>Heunggongvirae</taxon>
        <taxon>Uroviricota</taxon>
        <taxon>Caudoviricetes</taxon>
        <taxon>Herelleviridae</taxon>
        <taxon>Twortvirinae</taxon>
        <taxon>Silviavirus</taxon>
    </lineage>
</organism>
<evidence type="ECO:0000313" key="2">
    <source>
        <dbReference type="Proteomes" id="UP001432109"/>
    </source>
</evidence>